<name>A0A5S3Z649_9GAMM</name>
<evidence type="ECO:0000256" key="3">
    <source>
        <dbReference type="ARBA" id="ARBA00034247"/>
    </source>
</evidence>
<dbReference type="GO" id="GO:0000160">
    <property type="term" value="P:phosphorelay signal transduction system"/>
    <property type="evidence" value="ECO:0007669"/>
    <property type="project" value="InterPro"/>
</dbReference>
<dbReference type="CDD" id="cd01949">
    <property type="entry name" value="GGDEF"/>
    <property type="match status" value="1"/>
</dbReference>
<dbReference type="EC" id="2.7.7.65" evidence="2"/>
<dbReference type="SUPFAM" id="SSF52172">
    <property type="entry name" value="CheY-like"/>
    <property type="match status" value="1"/>
</dbReference>
<evidence type="ECO:0000259" key="7">
    <source>
        <dbReference type="PROSITE" id="PS50887"/>
    </source>
</evidence>
<reference evidence="8 9" key="1">
    <citation type="submission" date="2017-12" db="EMBL/GenBank/DDBJ databases">
        <authorList>
            <person name="Paulsen S."/>
            <person name="Gram L.K."/>
        </authorList>
    </citation>
    <scope>NUCLEOTIDE SEQUENCE [LARGE SCALE GENOMIC DNA]</scope>
    <source>
        <strain evidence="8 9">S2897</strain>
    </source>
</reference>
<dbReference type="SMART" id="SM00448">
    <property type="entry name" value="REC"/>
    <property type="match status" value="1"/>
</dbReference>
<evidence type="ECO:0000313" key="9">
    <source>
        <dbReference type="Proteomes" id="UP000305874"/>
    </source>
</evidence>
<reference evidence="9" key="2">
    <citation type="submission" date="2019-06" db="EMBL/GenBank/DDBJ databases">
        <title>Co-occurence of chitin degradation, pigmentation and bioactivity in marine Pseudoalteromonas.</title>
        <authorList>
            <person name="Sonnenschein E.C."/>
            <person name="Bech P.K."/>
        </authorList>
    </citation>
    <scope>NUCLEOTIDE SEQUENCE [LARGE SCALE GENOMIC DNA]</scope>
    <source>
        <strain evidence="9">S2897</strain>
    </source>
</reference>
<feature type="domain" description="Response regulatory" evidence="6">
    <location>
        <begin position="31"/>
        <end position="146"/>
    </location>
</feature>
<dbReference type="CDD" id="cd00156">
    <property type="entry name" value="REC"/>
    <property type="match status" value="1"/>
</dbReference>
<dbReference type="InterPro" id="IPR043128">
    <property type="entry name" value="Rev_trsase/Diguanyl_cyclase"/>
</dbReference>
<comment type="caution">
    <text evidence="4">Lacks conserved residue(s) required for the propagation of feature annotation.</text>
</comment>
<dbReference type="STRING" id="151081.TW72_04620"/>
<evidence type="ECO:0000259" key="6">
    <source>
        <dbReference type="PROSITE" id="PS50110"/>
    </source>
</evidence>
<dbReference type="Proteomes" id="UP000305874">
    <property type="component" value="Unassembled WGS sequence"/>
</dbReference>
<organism evidence="8 9">
    <name type="scientific">Pseudoalteromonas ruthenica</name>
    <dbReference type="NCBI Taxonomy" id="151081"/>
    <lineage>
        <taxon>Bacteria</taxon>
        <taxon>Pseudomonadati</taxon>
        <taxon>Pseudomonadota</taxon>
        <taxon>Gammaproteobacteria</taxon>
        <taxon>Alteromonadales</taxon>
        <taxon>Pseudoalteromonadaceae</taxon>
        <taxon>Pseudoalteromonas</taxon>
    </lineage>
</organism>
<dbReference type="AlphaFoldDB" id="A0A5S3Z649"/>
<evidence type="ECO:0000256" key="1">
    <source>
        <dbReference type="ARBA" id="ARBA00001946"/>
    </source>
</evidence>
<feature type="domain" description="GGDEF" evidence="7">
    <location>
        <begin position="187"/>
        <end position="322"/>
    </location>
</feature>
<evidence type="ECO:0000256" key="2">
    <source>
        <dbReference type="ARBA" id="ARBA00012528"/>
    </source>
</evidence>
<dbReference type="GO" id="GO:0043709">
    <property type="term" value="P:cell adhesion involved in single-species biofilm formation"/>
    <property type="evidence" value="ECO:0007669"/>
    <property type="project" value="TreeGrafter"/>
</dbReference>
<proteinExistence type="predicted"/>
<dbReference type="Gene3D" id="3.40.50.2300">
    <property type="match status" value="1"/>
</dbReference>
<protein>
    <recommendedName>
        <fullName evidence="2">diguanylate cyclase</fullName>
        <ecNumber evidence="2">2.7.7.65</ecNumber>
    </recommendedName>
</protein>
<evidence type="ECO:0000256" key="4">
    <source>
        <dbReference type="PROSITE-ProRule" id="PRU00169"/>
    </source>
</evidence>
<gene>
    <name evidence="8" type="ORF">CWC05_07520</name>
</gene>
<dbReference type="Gene3D" id="3.30.70.270">
    <property type="match status" value="1"/>
</dbReference>
<dbReference type="Pfam" id="PF00990">
    <property type="entry name" value="GGDEF"/>
    <property type="match status" value="1"/>
</dbReference>
<dbReference type="GO" id="GO:1902201">
    <property type="term" value="P:negative regulation of bacterial-type flagellum-dependent cell motility"/>
    <property type="evidence" value="ECO:0007669"/>
    <property type="project" value="TreeGrafter"/>
</dbReference>
<feature type="region of interest" description="Disordered" evidence="5">
    <location>
        <begin position="1"/>
        <end position="20"/>
    </location>
</feature>
<comment type="catalytic activity">
    <reaction evidence="3">
        <text>2 GTP = 3',3'-c-di-GMP + 2 diphosphate</text>
        <dbReference type="Rhea" id="RHEA:24898"/>
        <dbReference type="ChEBI" id="CHEBI:33019"/>
        <dbReference type="ChEBI" id="CHEBI:37565"/>
        <dbReference type="ChEBI" id="CHEBI:58805"/>
        <dbReference type="EC" id="2.7.7.65"/>
    </reaction>
</comment>
<dbReference type="InterPro" id="IPR011006">
    <property type="entry name" value="CheY-like_superfamily"/>
</dbReference>
<dbReference type="InterPro" id="IPR001789">
    <property type="entry name" value="Sig_transdc_resp-reg_receiver"/>
</dbReference>
<dbReference type="FunFam" id="3.30.70.270:FF:000001">
    <property type="entry name" value="Diguanylate cyclase domain protein"/>
    <property type="match status" value="1"/>
</dbReference>
<dbReference type="GO" id="GO:0005886">
    <property type="term" value="C:plasma membrane"/>
    <property type="evidence" value="ECO:0007669"/>
    <property type="project" value="TreeGrafter"/>
</dbReference>
<dbReference type="SUPFAM" id="SSF55073">
    <property type="entry name" value="Nucleotide cyclase"/>
    <property type="match status" value="1"/>
</dbReference>
<dbReference type="PROSITE" id="PS50110">
    <property type="entry name" value="RESPONSE_REGULATORY"/>
    <property type="match status" value="1"/>
</dbReference>
<accession>A0A5S3Z649</accession>
<dbReference type="NCBIfam" id="TIGR00254">
    <property type="entry name" value="GGDEF"/>
    <property type="match status" value="1"/>
</dbReference>
<dbReference type="PANTHER" id="PTHR45138">
    <property type="entry name" value="REGULATORY COMPONENTS OF SENSORY TRANSDUCTION SYSTEM"/>
    <property type="match status" value="1"/>
</dbReference>
<evidence type="ECO:0000313" key="8">
    <source>
        <dbReference type="EMBL" id="TMP87693.1"/>
    </source>
</evidence>
<dbReference type="EMBL" id="PNCG01000005">
    <property type="protein sequence ID" value="TMP87693.1"/>
    <property type="molecule type" value="Genomic_DNA"/>
</dbReference>
<dbReference type="SMART" id="SM00267">
    <property type="entry name" value="GGDEF"/>
    <property type="match status" value="1"/>
</dbReference>
<dbReference type="InterPro" id="IPR050469">
    <property type="entry name" value="Diguanylate_Cyclase"/>
</dbReference>
<dbReference type="Pfam" id="PF00072">
    <property type="entry name" value="Response_reg"/>
    <property type="match status" value="1"/>
</dbReference>
<dbReference type="GO" id="GO:0052621">
    <property type="term" value="F:diguanylate cyclase activity"/>
    <property type="evidence" value="ECO:0007669"/>
    <property type="project" value="UniProtKB-EC"/>
</dbReference>
<dbReference type="InterPro" id="IPR029787">
    <property type="entry name" value="Nucleotide_cyclase"/>
</dbReference>
<comment type="caution">
    <text evidence="8">The sequence shown here is derived from an EMBL/GenBank/DDBJ whole genome shotgun (WGS) entry which is preliminary data.</text>
</comment>
<evidence type="ECO:0000256" key="5">
    <source>
        <dbReference type="SAM" id="MobiDB-lite"/>
    </source>
</evidence>
<sequence length="328" mass="37105">MEGDLSATNPPMEPDTEEVEEHLREAIDDSTVLIVEDNDADFDLLREVLSPHFNVKRCRDGEAALRLIMDIAPHIVITEFNLQGMDGIALCQRIREHSRFDDIPVLMVSSEEHAQREVDFWDAGCSDFVRKPYSLTTLYKRVMHHLKYKKMLDEYKEAAMVDSLTKVFNRRYLESTMLQLSSRHETPEISALLIDVDWFKKYNDSYGHLAGDAALVQIAEVLTRSLMRSTDFVTRLGGEEFAVILPHTDASGAQLIAERVLAGVRALALPHKHSDYHRISVSVGGITCGFAPEDWRSMIKQADENLYQAKAQGRNKAVCTVEQGSQPQ</sequence>
<dbReference type="PROSITE" id="PS50887">
    <property type="entry name" value="GGDEF"/>
    <property type="match status" value="1"/>
</dbReference>
<dbReference type="PANTHER" id="PTHR45138:SF9">
    <property type="entry name" value="DIGUANYLATE CYCLASE DGCM-RELATED"/>
    <property type="match status" value="1"/>
</dbReference>
<dbReference type="InterPro" id="IPR000160">
    <property type="entry name" value="GGDEF_dom"/>
</dbReference>
<comment type="cofactor">
    <cofactor evidence="1">
        <name>Mg(2+)</name>
        <dbReference type="ChEBI" id="CHEBI:18420"/>
    </cofactor>
</comment>